<dbReference type="EMBL" id="VRLW01000001">
    <property type="protein sequence ID" value="KAA1260763.1"/>
    <property type="molecule type" value="Genomic_DNA"/>
</dbReference>
<name>A0A5B1CN20_9BACT</name>
<organism evidence="2 3">
    <name type="scientific">Rubripirellula obstinata</name>
    <dbReference type="NCBI Taxonomy" id="406547"/>
    <lineage>
        <taxon>Bacteria</taxon>
        <taxon>Pseudomonadati</taxon>
        <taxon>Planctomycetota</taxon>
        <taxon>Planctomycetia</taxon>
        <taxon>Pirellulales</taxon>
        <taxon>Pirellulaceae</taxon>
        <taxon>Rubripirellula</taxon>
    </lineage>
</organism>
<sequence length="210" mass="22692" precursor="true">MFNSTHSIILSIVLTLSVPTIARCDDAVTTNSQTSNWNIEFEPVPEILRLHCPPLQSGQGLVVKRIGDDFDAQFQLNAGDILLSASGIAIRNVGDLPGQVPAHVMVMRRGQITPLGQGRRFCGWNGYRPGFMNPAMMQQRQGGVSASSYADGNESVSVSQSGNQISLDMSLPGLDAGNISYRGTRDQIQREVESSNLPPAAIQRVLEAIQ</sequence>
<evidence type="ECO:0008006" key="4">
    <source>
        <dbReference type="Google" id="ProtNLM"/>
    </source>
</evidence>
<keyword evidence="3" id="KW-1185">Reference proteome</keyword>
<comment type="caution">
    <text evidence="2">The sequence shown here is derived from an EMBL/GenBank/DDBJ whole genome shotgun (WGS) entry which is preliminary data.</text>
</comment>
<dbReference type="AlphaFoldDB" id="A0A5B1CN20"/>
<proteinExistence type="predicted"/>
<dbReference type="RefSeq" id="WP_068258454.1">
    <property type="nucleotide sequence ID" value="NZ_LWSK01000005.1"/>
</dbReference>
<reference evidence="2 3" key="1">
    <citation type="submission" date="2019-08" db="EMBL/GenBank/DDBJ databases">
        <title>Deep-cultivation of Planctomycetes and their phenomic and genomic characterization uncovers novel biology.</title>
        <authorList>
            <person name="Wiegand S."/>
            <person name="Jogler M."/>
            <person name="Boedeker C."/>
            <person name="Pinto D."/>
            <person name="Vollmers J."/>
            <person name="Rivas-Marin E."/>
            <person name="Kohn T."/>
            <person name="Peeters S.H."/>
            <person name="Heuer A."/>
            <person name="Rast P."/>
            <person name="Oberbeckmann S."/>
            <person name="Bunk B."/>
            <person name="Jeske O."/>
            <person name="Meyerdierks A."/>
            <person name="Storesund J.E."/>
            <person name="Kallscheuer N."/>
            <person name="Luecker S."/>
            <person name="Lage O.M."/>
            <person name="Pohl T."/>
            <person name="Merkel B.J."/>
            <person name="Hornburger P."/>
            <person name="Mueller R.-W."/>
            <person name="Bruemmer F."/>
            <person name="Labrenz M."/>
            <person name="Spormann A.M."/>
            <person name="Op Den Camp H."/>
            <person name="Overmann J."/>
            <person name="Amann R."/>
            <person name="Jetten M.S.M."/>
            <person name="Mascher T."/>
            <person name="Medema M.H."/>
            <person name="Devos D.P."/>
            <person name="Kaster A.-K."/>
            <person name="Ovreas L."/>
            <person name="Rohde M."/>
            <person name="Galperin M.Y."/>
            <person name="Jogler C."/>
        </authorList>
    </citation>
    <scope>NUCLEOTIDE SEQUENCE [LARGE SCALE GENOMIC DNA]</scope>
    <source>
        <strain evidence="2 3">LF1</strain>
    </source>
</reference>
<evidence type="ECO:0000313" key="3">
    <source>
        <dbReference type="Proteomes" id="UP000322699"/>
    </source>
</evidence>
<evidence type="ECO:0000313" key="2">
    <source>
        <dbReference type="EMBL" id="KAA1260763.1"/>
    </source>
</evidence>
<evidence type="ECO:0000256" key="1">
    <source>
        <dbReference type="SAM" id="SignalP"/>
    </source>
</evidence>
<accession>A0A5B1CN20</accession>
<feature type="signal peptide" evidence="1">
    <location>
        <begin position="1"/>
        <end position="22"/>
    </location>
</feature>
<feature type="chain" id="PRO_5022821002" description="PDZ domain-containing protein" evidence="1">
    <location>
        <begin position="23"/>
        <end position="210"/>
    </location>
</feature>
<protein>
    <recommendedName>
        <fullName evidence="4">PDZ domain-containing protein</fullName>
    </recommendedName>
</protein>
<keyword evidence="1" id="KW-0732">Signal</keyword>
<gene>
    <name evidence="2" type="ORF">LF1_33040</name>
</gene>
<dbReference type="OrthoDB" id="265998at2"/>
<dbReference type="Proteomes" id="UP000322699">
    <property type="component" value="Unassembled WGS sequence"/>
</dbReference>